<evidence type="ECO:0000313" key="2">
    <source>
        <dbReference type="EMBL" id="KAJ1159802.1"/>
    </source>
</evidence>
<feature type="compositionally biased region" description="Basic residues" evidence="1">
    <location>
        <begin position="57"/>
        <end position="67"/>
    </location>
</feature>
<dbReference type="Proteomes" id="UP001066276">
    <property type="component" value="Chromosome 4_2"/>
</dbReference>
<gene>
    <name evidence="2" type="ORF">NDU88_000307</name>
</gene>
<dbReference type="EMBL" id="JANPWB010000008">
    <property type="protein sequence ID" value="KAJ1159802.1"/>
    <property type="molecule type" value="Genomic_DNA"/>
</dbReference>
<protein>
    <submittedName>
        <fullName evidence="2">Uncharacterized protein</fullName>
    </submittedName>
</protein>
<proteinExistence type="predicted"/>
<evidence type="ECO:0000256" key="1">
    <source>
        <dbReference type="SAM" id="MobiDB-lite"/>
    </source>
</evidence>
<feature type="region of interest" description="Disordered" evidence="1">
    <location>
        <begin position="102"/>
        <end position="122"/>
    </location>
</feature>
<feature type="compositionally biased region" description="Basic and acidic residues" evidence="1">
    <location>
        <begin position="102"/>
        <end position="114"/>
    </location>
</feature>
<feature type="region of interest" description="Disordered" evidence="1">
    <location>
        <begin position="1"/>
        <end position="86"/>
    </location>
</feature>
<feature type="compositionally biased region" description="Basic residues" evidence="1">
    <location>
        <begin position="28"/>
        <end position="39"/>
    </location>
</feature>
<name>A0AAV7S761_PLEWA</name>
<evidence type="ECO:0000313" key="3">
    <source>
        <dbReference type="Proteomes" id="UP001066276"/>
    </source>
</evidence>
<organism evidence="2 3">
    <name type="scientific">Pleurodeles waltl</name>
    <name type="common">Iberian ribbed newt</name>
    <dbReference type="NCBI Taxonomy" id="8319"/>
    <lineage>
        <taxon>Eukaryota</taxon>
        <taxon>Metazoa</taxon>
        <taxon>Chordata</taxon>
        <taxon>Craniata</taxon>
        <taxon>Vertebrata</taxon>
        <taxon>Euteleostomi</taxon>
        <taxon>Amphibia</taxon>
        <taxon>Batrachia</taxon>
        <taxon>Caudata</taxon>
        <taxon>Salamandroidea</taxon>
        <taxon>Salamandridae</taxon>
        <taxon>Pleurodelinae</taxon>
        <taxon>Pleurodeles</taxon>
    </lineage>
</organism>
<keyword evidence="3" id="KW-1185">Reference proteome</keyword>
<comment type="caution">
    <text evidence="2">The sequence shown here is derived from an EMBL/GenBank/DDBJ whole genome shotgun (WGS) entry which is preliminary data.</text>
</comment>
<dbReference type="AlphaFoldDB" id="A0AAV7S761"/>
<reference evidence="2" key="1">
    <citation type="journal article" date="2022" name="bioRxiv">
        <title>Sequencing and chromosome-scale assembly of the giantPleurodeles waltlgenome.</title>
        <authorList>
            <person name="Brown T."/>
            <person name="Elewa A."/>
            <person name="Iarovenko S."/>
            <person name="Subramanian E."/>
            <person name="Araus A.J."/>
            <person name="Petzold A."/>
            <person name="Susuki M."/>
            <person name="Suzuki K.-i.T."/>
            <person name="Hayashi T."/>
            <person name="Toyoda A."/>
            <person name="Oliveira C."/>
            <person name="Osipova E."/>
            <person name="Leigh N.D."/>
            <person name="Simon A."/>
            <person name="Yun M.H."/>
        </authorList>
    </citation>
    <scope>NUCLEOTIDE SEQUENCE</scope>
    <source>
        <strain evidence="2">20211129_DDA</strain>
        <tissue evidence="2">Liver</tissue>
    </source>
</reference>
<sequence length="122" mass="13866">MTEREDARRRCEAKRKTDGREDTEGRREARRRPLRRRGKASAAEGEPTAVRPTKLGAIRKRPRRGARRGKEPRHPPGLRTDVTSSSTVPVAGYVFPFLKKAGEEVEKTDGDHRSQGVWHRVS</sequence>
<accession>A0AAV7S761</accession>
<feature type="compositionally biased region" description="Basic and acidic residues" evidence="1">
    <location>
        <begin position="1"/>
        <end position="27"/>
    </location>
</feature>